<dbReference type="Proteomes" id="UP000033096">
    <property type="component" value="Chromosome"/>
</dbReference>
<proteinExistence type="predicted"/>
<gene>
    <name evidence="2" type="ORF">MSVAZ_3008</name>
</gene>
<dbReference type="KEGG" id="mvc:MSVAZ_3008"/>
<dbReference type="GeneID" id="24811535"/>
<organism evidence="2 3">
    <name type="scientific">Methanosarcina vacuolata Z-761</name>
    <dbReference type="NCBI Taxonomy" id="1434123"/>
    <lineage>
        <taxon>Archaea</taxon>
        <taxon>Methanobacteriati</taxon>
        <taxon>Methanobacteriota</taxon>
        <taxon>Stenosarchaea group</taxon>
        <taxon>Methanomicrobia</taxon>
        <taxon>Methanosarcinales</taxon>
        <taxon>Methanosarcinaceae</taxon>
        <taxon>Methanosarcina</taxon>
    </lineage>
</organism>
<keyword evidence="3" id="KW-1185">Reference proteome</keyword>
<name>A0A0E3Q6N8_9EURY</name>
<evidence type="ECO:0000256" key="1">
    <source>
        <dbReference type="SAM" id="Phobius"/>
    </source>
</evidence>
<evidence type="ECO:0000313" key="2">
    <source>
        <dbReference type="EMBL" id="AKB45277.1"/>
    </source>
</evidence>
<accession>A0A0E3Q6N8</accession>
<keyword evidence="1" id="KW-0472">Membrane</keyword>
<feature type="transmembrane region" description="Helical" evidence="1">
    <location>
        <begin position="12"/>
        <end position="35"/>
    </location>
</feature>
<dbReference type="AlphaFoldDB" id="A0A0E3Q6N8"/>
<keyword evidence="1" id="KW-1133">Transmembrane helix</keyword>
<dbReference type="PATRIC" id="fig|1434123.4.peg.3701"/>
<dbReference type="RefSeq" id="WP_048122571.1">
    <property type="nucleotide sequence ID" value="NZ_CP009520.1"/>
</dbReference>
<sequence>MSKSLEVLKYLLLAIAGLAVLFFVGFLGFLTLMTINDQASYSGDTVDVGPIDYNSIVTKAEKAGYDLSGPYTRLDEANLIDPGNVESLEDRFKTDYRVSRIALYYNLNTYLEFTKDEKNQTLVTLYNYSHHDDAGDITPQMPSMFPDDPWMLKMLGVSLELNETESGEFLKKLKNEASTQKGVQKGVVSLTTKENVDFPAVYAYLNQSKTTTFIGSEDKFYRNDTKLGCVEFVIPETTITRKHHFNKYEIYVSSSGLIRVDIDMPTGSAGKEIPEEEYRTVFREMFENVGLPVEKLDEIEFNYTPSIW</sequence>
<evidence type="ECO:0000313" key="3">
    <source>
        <dbReference type="Proteomes" id="UP000033096"/>
    </source>
</evidence>
<dbReference type="EMBL" id="CP009520">
    <property type="protein sequence ID" value="AKB45277.1"/>
    <property type="molecule type" value="Genomic_DNA"/>
</dbReference>
<reference evidence="2 3" key="1">
    <citation type="submission" date="2014-07" db="EMBL/GenBank/DDBJ databases">
        <title>Methanogenic archaea and the global carbon cycle.</title>
        <authorList>
            <person name="Henriksen J.R."/>
            <person name="Luke J."/>
            <person name="Reinhart S."/>
            <person name="Benedict M.N."/>
            <person name="Youngblut N.D."/>
            <person name="Metcalf M.E."/>
            <person name="Whitaker R.J."/>
            <person name="Metcalf W.W."/>
        </authorList>
    </citation>
    <scope>NUCLEOTIDE SEQUENCE [LARGE SCALE GENOMIC DNA]</scope>
    <source>
        <strain evidence="2 3">Z-761</strain>
    </source>
</reference>
<protein>
    <submittedName>
        <fullName evidence="2">Uncharacterized protein</fullName>
    </submittedName>
</protein>
<keyword evidence="1" id="KW-0812">Transmembrane</keyword>
<dbReference type="HOGENOM" id="CLU_079544_0_0_2"/>